<name>A0A238WHE4_HALVU</name>
<dbReference type="EMBL" id="FZNQ01000007">
    <property type="protein sequence ID" value="SNR45753.1"/>
    <property type="molecule type" value="Genomic_DNA"/>
</dbReference>
<evidence type="ECO:0000313" key="1">
    <source>
        <dbReference type="EMBL" id="SNR45753.1"/>
    </source>
</evidence>
<protein>
    <submittedName>
        <fullName evidence="1">Uncharacterized protein</fullName>
    </submittedName>
</protein>
<gene>
    <name evidence="1" type="ORF">SAMN06264855_107146</name>
</gene>
<proteinExistence type="predicted"/>
<sequence>MVRPIDGMLAHTSGDVVCALKRVVVCLLPTDNVRAY</sequence>
<keyword evidence="2" id="KW-1185">Reference proteome</keyword>
<dbReference type="AlphaFoldDB" id="A0A238WHE4"/>
<dbReference type="Proteomes" id="UP000198397">
    <property type="component" value="Unassembled WGS sequence"/>
</dbReference>
<reference evidence="1 2" key="1">
    <citation type="submission" date="2017-06" db="EMBL/GenBank/DDBJ databases">
        <authorList>
            <person name="Kim H.J."/>
            <person name="Triplett B.A."/>
        </authorList>
    </citation>
    <scope>NUCLEOTIDE SEQUENCE [LARGE SCALE GENOMIC DNA]</scope>
    <source>
        <strain evidence="1 2">DSM 8800</strain>
    </source>
</reference>
<evidence type="ECO:0000313" key="2">
    <source>
        <dbReference type="Proteomes" id="UP000198397"/>
    </source>
</evidence>
<organism evidence="1 2">
    <name type="scientific">Halorubrum vacuolatum</name>
    <name type="common">Natronobacterium vacuolatum</name>
    <dbReference type="NCBI Taxonomy" id="63740"/>
    <lineage>
        <taxon>Archaea</taxon>
        <taxon>Methanobacteriati</taxon>
        <taxon>Methanobacteriota</taxon>
        <taxon>Stenosarchaea group</taxon>
        <taxon>Halobacteria</taxon>
        <taxon>Halobacteriales</taxon>
        <taxon>Haloferacaceae</taxon>
        <taxon>Halorubrum</taxon>
    </lineage>
</organism>
<accession>A0A238WHE4</accession>